<keyword evidence="2" id="KW-1185">Reference proteome</keyword>
<evidence type="ECO:0000313" key="2">
    <source>
        <dbReference type="Proteomes" id="UP001345963"/>
    </source>
</evidence>
<dbReference type="Proteomes" id="UP001345963">
    <property type="component" value="Unassembled WGS sequence"/>
</dbReference>
<feature type="non-terminal residue" evidence="1">
    <location>
        <position position="1"/>
    </location>
</feature>
<protein>
    <submittedName>
        <fullName evidence="1">Uncharacterized protein</fullName>
    </submittedName>
</protein>
<proteinExistence type="predicted"/>
<sequence length="102" mass="11522">DKPGGNDESKAIYPGPEVLRFEELYFCLTELQGFCHIELISARAVDVIVLKFSRPSVLLWEGLAPLVGSEVVMCSISLLPTCSQRKNFLFRFSQRLLIKSRC</sequence>
<accession>A0ABU7ACP8</accession>
<name>A0ABU7ACP8_9TELE</name>
<evidence type="ECO:0000313" key="1">
    <source>
        <dbReference type="EMBL" id="MED6235438.1"/>
    </source>
</evidence>
<reference evidence="1 2" key="1">
    <citation type="submission" date="2021-07" db="EMBL/GenBank/DDBJ databases">
        <authorList>
            <person name="Palmer J.M."/>
        </authorList>
    </citation>
    <scope>NUCLEOTIDE SEQUENCE [LARGE SCALE GENOMIC DNA]</scope>
    <source>
        <strain evidence="1 2">AT_MEX2019</strain>
        <tissue evidence="1">Muscle</tissue>
    </source>
</reference>
<organism evidence="1 2">
    <name type="scientific">Ataeniobius toweri</name>
    <dbReference type="NCBI Taxonomy" id="208326"/>
    <lineage>
        <taxon>Eukaryota</taxon>
        <taxon>Metazoa</taxon>
        <taxon>Chordata</taxon>
        <taxon>Craniata</taxon>
        <taxon>Vertebrata</taxon>
        <taxon>Euteleostomi</taxon>
        <taxon>Actinopterygii</taxon>
        <taxon>Neopterygii</taxon>
        <taxon>Teleostei</taxon>
        <taxon>Neoteleostei</taxon>
        <taxon>Acanthomorphata</taxon>
        <taxon>Ovalentaria</taxon>
        <taxon>Atherinomorphae</taxon>
        <taxon>Cyprinodontiformes</taxon>
        <taxon>Goodeidae</taxon>
        <taxon>Ataeniobius</taxon>
    </lineage>
</organism>
<comment type="caution">
    <text evidence="1">The sequence shown here is derived from an EMBL/GenBank/DDBJ whole genome shotgun (WGS) entry which is preliminary data.</text>
</comment>
<gene>
    <name evidence="1" type="ORF">ATANTOWER_026029</name>
</gene>
<dbReference type="EMBL" id="JAHUTI010010446">
    <property type="protein sequence ID" value="MED6235438.1"/>
    <property type="molecule type" value="Genomic_DNA"/>
</dbReference>